<name>A0A6J4RAJ4_9ACTN</name>
<reference evidence="2" key="1">
    <citation type="submission" date="2020-02" db="EMBL/GenBank/DDBJ databases">
        <authorList>
            <person name="Meier V. D."/>
        </authorList>
    </citation>
    <scope>NUCLEOTIDE SEQUENCE</scope>
    <source>
        <strain evidence="2">AVDCRST_MAG65</strain>
    </source>
</reference>
<feature type="non-terminal residue" evidence="2">
    <location>
        <position position="343"/>
    </location>
</feature>
<feature type="compositionally biased region" description="Basic residues" evidence="1">
    <location>
        <begin position="10"/>
        <end position="24"/>
    </location>
</feature>
<keyword evidence="2" id="KW-0808">Transferase</keyword>
<organism evidence="2">
    <name type="scientific">uncultured Solirubrobacteraceae bacterium</name>
    <dbReference type="NCBI Taxonomy" id="1162706"/>
    <lineage>
        <taxon>Bacteria</taxon>
        <taxon>Bacillati</taxon>
        <taxon>Actinomycetota</taxon>
        <taxon>Thermoleophilia</taxon>
        <taxon>Solirubrobacterales</taxon>
        <taxon>Solirubrobacteraceae</taxon>
        <taxon>environmental samples</taxon>
    </lineage>
</organism>
<dbReference type="EMBL" id="CADCVL010000099">
    <property type="protein sequence ID" value="CAA9468779.1"/>
    <property type="molecule type" value="Genomic_DNA"/>
</dbReference>
<sequence>DDRHEADGHRGRHRARHRAHRGMRRPSPPVARRRGDGHRRDRRSRARGPPRPRRRVGRRAGRSHLQALQARVLAAARRRAHGDGDRRPPGGRGELRHDRRRLHRRDARADPGDRAHRARRGGDDVPRRRLQAAHVAVRLPGPRRGGAAPAQGGQGGDRPSHRHRADGRPRPRARPRSRRHDPDRRPQHAELHPPDRDRAFRLPGDDQARALRDARGAADGLRVRTEGGQPERPALRARDPHLRDGLPLHPRPHRRPGAPGDVAPAGDRRSQPRRRAPRPRHAAVAGRRRRGRRRDHRRDASEPRGGDLRRPPGARRRDLPGVPGAGRACRRGGGQGALGHARV</sequence>
<evidence type="ECO:0000256" key="1">
    <source>
        <dbReference type="SAM" id="MobiDB-lite"/>
    </source>
</evidence>
<feature type="compositionally biased region" description="Basic residues" evidence="1">
    <location>
        <begin position="160"/>
        <end position="179"/>
    </location>
</feature>
<feature type="region of interest" description="Disordered" evidence="1">
    <location>
        <begin position="1"/>
        <end position="343"/>
    </location>
</feature>
<feature type="compositionally biased region" description="Basic and acidic residues" evidence="1">
    <location>
        <begin position="180"/>
        <end position="225"/>
    </location>
</feature>
<gene>
    <name evidence="2" type="ORF">AVDCRST_MAG65-567</name>
</gene>
<dbReference type="GO" id="GO:0003849">
    <property type="term" value="F:3-deoxy-7-phosphoheptulonate synthase activity"/>
    <property type="evidence" value="ECO:0007669"/>
    <property type="project" value="UniProtKB-EC"/>
</dbReference>
<protein>
    <submittedName>
        <fullName evidence="2">2-keto-3-deoxy-D-arabino-heptulosonate-7-phosphat e synthase I beta</fullName>
        <ecNumber evidence="2">2.5.1.54</ecNumber>
    </submittedName>
</protein>
<accession>A0A6J4RAJ4</accession>
<feature type="compositionally biased region" description="Low complexity" evidence="1">
    <location>
        <begin position="140"/>
        <end position="151"/>
    </location>
</feature>
<feature type="compositionally biased region" description="Basic and acidic residues" evidence="1">
    <location>
        <begin position="233"/>
        <end position="246"/>
    </location>
</feature>
<feature type="compositionally biased region" description="Basic residues" evidence="1">
    <location>
        <begin position="31"/>
        <end position="62"/>
    </location>
</feature>
<dbReference type="EC" id="2.5.1.54" evidence="2"/>
<feature type="compositionally biased region" description="Basic residues" evidence="1">
    <location>
        <begin position="271"/>
        <end position="296"/>
    </location>
</feature>
<feature type="compositionally biased region" description="Basic and acidic residues" evidence="1">
    <location>
        <begin position="81"/>
        <end position="97"/>
    </location>
</feature>
<evidence type="ECO:0000313" key="2">
    <source>
        <dbReference type="EMBL" id="CAA9468779.1"/>
    </source>
</evidence>
<feature type="non-terminal residue" evidence="2">
    <location>
        <position position="1"/>
    </location>
</feature>
<feature type="compositionally biased region" description="Low complexity" evidence="1">
    <location>
        <begin position="63"/>
        <end position="75"/>
    </location>
</feature>
<dbReference type="AlphaFoldDB" id="A0A6J4RAJ4"/>
<feature type="compositionally biased region" description="Basic and acidic residues" evidence="1">
    <location>
        <begin position="297"/>
        <end position="319"/>
    </location>
</feature>
<feature type="compositionally biased region" description="Basic and acidic residues" evidence="1">
    <location>
        <begin position="107"/>
        <end position="127"/>
    </location>
</feature>
<proteinExistence type="predicted"/>